<dbReference type="RefSeq" id="WP_157665690.1">
    <property type="nucleotide sequence ID" value="NZ_CP020932.1"/>
</dbReference>
<dbReference type="EMBL" id="CP020932">
    <property type="protein sequence ID" value="ARM86353.1"/>
    <property type="molecule type" value="Genomic_DNA"/>
</dbReference>
<protein>
    <recommendedName>
        <fullName evidence="3">Lipoprotein</fullName>
    </recommendedName>
</protein>
<dbReference type="PROSITE" id="PS51257">
    <property type="entry name" value="PROKAR_LIPOPROTEIN"/>
    <property type="match status" value="1"/>
</dbReference>
<organism evidence="1 2">
    <name type="scientific">Marinobacter salarius</name>
    <dbReference type="NCBI Taxonomy" id="1420917"/>
    <lineage>
        <taxon>Bacteria</taxon>
        <taxon>Pseudomonadati</taxon>
        <taxon>Pseudomonadota</taxon>
        <taxon>Gammaproteobacteria</taxon>
        <taxon>Pseudomonadales</taxon>
        <taxon>Marinobacteraceae</taxon>
        <taxon>Marinobacter</taxon>
    </lineage>
</organism>
<gene>
    <name evidence="1" type="ORF">MARSALSMR5_04336</name>
</gene>
<evidence type="ECO:0008006" key="3">
    <source>
        <dbReference type="Google" id="ProtNLM"/>
    </source>
</evidence>
<reference evidence="1 2" key="1">
    <citation type="submission" date="2017-04" db="EMBL/GenBank/DDBJ databases">
        <title>Genome Sequence of Marinobacter salarius strain SMR5 Isolated from a culture of the Diatom Skeletonema marinoi.</title>
        <authorList>
            <person name="Topel M."/>
            <person name="Pinder M.I.M."/>
            <person name="Johansson O.N."/>
            <person name="Kourtchenko O."/>
            <person name="Godhe A."/>
            <person name="Clarke A.K."/>
        </authorList>
    </citation>
    <scope>NUCLEOTIDE SEQUENCE [LARGE SCALE GENOMIC DNA]</scope>
    <source>
        <strain evidence="1 2">SMR5</strain>
        <plasmid evidence="2">Plasmid psmr5</plasmid>
    </source>
</reference>
<evidence type="ECO:0000313" key="1">
    <source>
        <dbReference type="EMBL" id="ARM86353.1"/>
    </source>
</evidence>
<geneLocation type="plasmid" evidence="2">
    <name>psmr5</name>
</geneLocation>
<dbReference type="GeneID" id="77258222"/>
<sequence length="262" mass="28733">MKDRRVLPGLVGMVLCFSVAGCATTIGSQVKDKGEAQASDVGESESGYDLPVWARLSTSDDGSYEFSAFRPVAPTELNVEQEWVNLSDDSVRSDARVADALGKIPNIDVRLDNLAAVYESAVESIGRLRSVYQNAPLPRVRFDIDESAASEKGQSFVEANEIQLEESMPRVRIAFNEFPEPLEGMMATENAGFSSFNQLEQSLISQINRSLLFSTQQSQTVNVRCLTPPGNKLDYIAECPREIPVGADSFTIKVKLNGWADK</sequence>
<accession>A0A1W6KG16</accession>
<dbReference type="AlphaFoldDB" id="A0A1W6KG16"/>
<proteinExistence type="predicted"/>
<dbReference type="Proteomes" id="UP000193100">
    <property type="component" value="Plasmid pSMR5"/>
</dbReference>
<evidence type="ECO:0000313" key="2">
    <source>
        <dbReference type="Proteomes" id="UP000193100"/>
    </source>
</evidence>
<keyword evidence="1" id="KW-0614">Plasmid</keyword>
<name>A0A1W6KG16_9GAMM</name>